<dbReference type="Pfam" id="PF01497">
    <property type="entry name" value="Peripla_BP_2"/>
    <property type="match status" value="1"/>
</dbReference>
<evidence type="ECO:0000256" key="5">
    <source>
        <dbReference type="ARBA" id="ARBA00022729"/>
    </source>
</evidence>
<keyword evidence="6" id="KW-0175">Coiled coil</keyword>
<dbReference type="PANTHER" id="PTHR30532:SF1">
    <property type="entry name" value="IRON(3+)-HYDROXAMATE-BINDING PROTEIN FHUD"/>
    <property type="match status" value="1"/>
</dbReference>
<name>A0A5C8Z796_9GAMM</name>
<dbReference type="GO" id="GO:0030288">
    <property type="term" value="C:outer membrane-bounded periplasmic space"/>
    <property type="evidence" value="ECO:0007669"/>
    <property type="project" value="TreeGrafter"/>
</dbReference>
<feature type="signal peptide" evidence="7">
    <location>
        <begin position="1"/>
        <end position="28"/>
    </location>
</feature>
<comment type="subcellular location">
    <subcellularLocation>
        <location evidence="1">Cell envelope</location>
    </subcellularLocation>
</comment>
<evidence type="ECO:0000259" key="8">
    <source>
        <dbReference type="PROSITE" id="PS50983"/>
    </source>
</evidence>
<gene>
    <name evidence="9" type="ORF">FME95_00955</name>
</gene>
<keyword evidence="3" id="KW-0813">Transport</keyword>
<protein>
    <submittedName>
        <fullName evidence="9">Iron-siderophore ABC transporter substrate-binding protein</fullName>
    </submittedName>
</protein>
<proteinExistence type="inferred from homology"/>
<dbReference type="Proteomes" id="UP000321764">
    <property type="component" value="Unassembled WGS sequence"/>
</dbReference>
<keyword evidence="4" id="KW-0406">Ion transport</keyword>
<evidence type="ECO:0000256" key="4">
    <source>
        <dbReference type="ARBA" id="ARBA00022496"/>
    </source>
</evidence>
<feature type="domain" description="Fe/B12 periplasmic-binding" evidence="8">
    <location>
        <begin position="49"/>
        <end position="316"/>
    </location>
</feature>
<comment type="caution">
    <text evidence="9">The sequence shown here is derived from an EMBL/GenBank/DDBJ whole genome shotgun (WGS) entry which is preliminary data.</text>
</comment>
<evidence type="ECO:0000256" key="1">
    <source>
        <dbReference type="ARBA" id="ARBA00004196"/>
    </source>
</evidence>
<feature type="coiled-coil region" evidence="6">
    <location>
        <begin position="160"/>
        <end position="194"/>
    </location>
</feature>
<keyword evidence="5 7" id="KW-0732">Signal</keyword>
<dbReference type="OrthoDB" id="9793175at2"/>
<reference evidence="9 10" key="1">
    <citation type="submission" date="2019-07" db="EMBL/GenBank/DDBJ databases">
        <title>Reinekea sp. strain SSH23 genome sequencing and assembly.</title>
        <authorList>
            <person name="Kim I."/>
        </authorList>
    </citation>
    <scope>NUCLEOTIDE SEQUENCE [LARGE SCALE GENOMIC DNA]</scope>
    <source>
        <strain evidence="9 10">SSH23</strain>
    </source>
</reference>
<dbReference type="AlphaFoldDB" id="A0A5C8Z796"/>
<evidence type="ECO:0000256" key="3">
    <source>
        <dbReference type="ARBA" id="ARBA00022448"/>
    </source>
</evidence>
<dbReference type="PROSITE" id="PS50983">
    <property type="entry name" value="FE_B12_PBP"/>
    <property type="match status" value="1"/>
</dbReference>
<dbReference type="InterPro" id="IPR002491">
    <property type="entry name" value="ABC_transptr_periplasmic_BD"/>
</dbReference>
<dbReference type="EMBL" id="VKAD01000001">
    <property type="protein sequence ID" value="TXR53174.1"/>
    <property type="molecule type" value="Genomic_DNA"/>
</dbReference>
<sequence>MARGATMKRCALCLTLLLVFVSNSQSYAQASPVSVCLSSCVQLDKPAIRVVALNWSVAEMLLTLDITPVGVTQGNGYRKWQTNTPELPETVTEVGTRQEPNLAAIMALNPDLIIGYEFRHRRILSSLQSIAPTLLYQQFPTLSQSEFRYFDESQKIFLAIAEATDKQQKALSQLEEMHTRLAELKQQLADAGLANMDVSYGKFVGMGYGLRIFTDISLAGSISEELGLNYTWRDGLPGKDFTHLQLEQLPALQNSHLLLAGNQVDGERMMHSPVWPLLPFVQNNDISEIPPLFSFGGPLSAIKMAEAFTQSLLTRQENLHD</sequence>
<dbReference type="PANTHER" id="PTHR30532">
    <property type="entry name" value="IRON III DICITRATE-BINDING PERIPLASMIC PROTEIN"/>
    <property type="match status" value="1"/>
</dbReference>
<organism evidence="9 10">
    <name type="scientific">Reinekea thalattae</name>
    <dbReference type="NCBI Taxonomy" id="2593301"/>
    <lineage>
        <taxon>Bacteria</taxon>
        <taxon>Pseudomonadati</taxon>
        <taxon>Pseudomonadota</taxon>
        <taxon>Gammaproteobacteria</taxon>
        <taxon>Oceanospirillales</taxon>
        <taxon>Saccharospirillaceae</taxon>
        <taxon>Reinekea</taxon>
    </lineage>
</organism>
<keyword evidence="4" id="KW-0410">Iron transport</keyword>
<dbReference type="Gene3D" id="3.40.50.1980">
    <property type="entry name" value="Nitrogenase molybdenum iron protein domain"/>
    <property type="match status" value="2"/>
</dbReference>
<dbReference type="CDD" id="cd01146">
    <property type="entry name" value="FhuD"/>
    <property type="match status" value="1"/>
</dbReference>
<evidence type="ECO:0000256" key="6">
    <source>
        <dbReference type="SAM" id="Coils"/>
    </source>
</evidence>
<feature type="chain" id="PRO_5022745863" evidence="7">
    <location>
        <begin position="29"/>
        <end position="321"/>
    </location>
</feature>
<keyword evidence="10" id="KW-1185">Reference proteome</keyword>
<evidence type="ECO:0000256" key="2">
    <source>
        <dbReference type="ARBA" id="ARBA00008814"/>
    </source>
</evidence>
<dbReference type="InterPro" id="IPR051313">
    <property type="entry name" value="Bact_iron-sidero_bind"/>
</dbReference>
<evidence type="ECO:0000256" key="7">
    <source>
        <dbReference type="SAM" id="SignalP"/>
    </source>
</evidence>
<evidence type="ECO:0000313" key="10">
    <source>
        <dbReference type="Proteomes" id="UP000321764"/>
    </source>
</evidence>
<comment type="similarity">
    <text evidence="2">Belongs to the bacterial solute-binding protein 8 family.</text>
</comment>
<evidence type="ECO:0000313" key="9">
    <source>
        <dbReference type="EMBL" id="TXR53174.1"/>
    </source>
</evidence>
<dbReference type="SUPFAM" id="SSF53807">
    <property type="entry name" value="Helical backbone' metal receptor"/>
    <property type="match status" value="1"/>
</dbReference>
<dbReference type="GO" id="GO:1901678">
    <property type="term" value="P:iron coordination entity transport"/>
    <property type="evidence" value="ECO:0007669"/>
    <property type="project" value="UniProtKB-ARBA"/>
</dbReference>
<keyword evidence="4" id="KW-0408">Iron</keyword>
<accession>A0A5C8Z796</accession>